<keyword evidence="5" id="KW-1185">Reference proteome</keyword>
<feature type="domain" description="HTH LytTR-type" evidence="3">
    <location>
        <begin position="129"/>
        <end position="224"/>
    </location>
</feature>
<proteinExistence type="predicted"/>
<dbReference type="SUPFAM" id="SSF52172">
    <property type="entry name" value="CheY-like"/>
    <property type="match status" value="1"/>
</dbReference>
<dbReference type="GO" id="GO:0003677">
    <property type="term" value="F:DNA binding"/>
    <property type="evidence" value="ECO:0007669"/>
    <property type="project" value="InterPro"/>
</dbReference>
<dbReference type="AlphaFoldDB" id="A0A5B8A4P8"/>
<dbReference type="PANTHER" id="PTHR37299">
    <property type="entry name" value="TRANSCRIPTIONAL REGULATOR-RELATED"/>
    <property type="match status" value="1"/>
</dbReference>
<dbReference type="RefSeq" id="WP_139516787.1">
    <property type="nucleotide sequence ID" value="NZ_CP040896.1"/>
</dbReference>
<dbReference type="Gene3D" id="3.40.50.2300">
    <property type="match status" value="1"/>
</dbReference>
<dbReference type="Gene3D" id="2.40.50.1020">
    <property type="entry name" value="LytTr DNA-binding domain"/>
    <property type="match status" value="1"/>
</dbReference>
<dbReference type="PROSITE" id="PS50930">
    <property type="entry name" value="HTH_LYTTR"/>
    <property type="match status" value="1"/>
</dbReference>
<dbReference type="InterPro" id="IPR007492">
    <property type="entry name" value="LytTR_DNA-bd_dom"/>
</dbReference>
<dbReference type="InterPro" id="IPR046947">
    <property type="entry name" value="LytR-like"/>
</dbReference>
<dbReference type="InterPro" id="IPR011006">
    <property type="entry name" value="CheY-like_superfamily"/>
</dbReference>
<dbReference type="SMART" id="SM00850">
    <property type="entry name" value="LytTR"/>
    <property type="match status" value="1"/>
</dbReference>
<gene>
    <name evidence="4" type="ORF">FHG12_16580</name>
</gene>
<feature type="modified residue" description="4-aspartylphosphate" evidence="1">
    <location>
        <position position="53"/>
    </location>
</feature>
<sequence length="224" mass="25023">MTALALDDEPMALEVVRALAAKVPFVELKACFTNAFDALAYLQQEPVDLLFLDINMPDLSGLEFVRSLSTKPLVVFTTAYAEHAVASFELDAVDYLLKPFSLARFAKACNKAHELRQLRGQAAAPKDYLFLKTGYEQVRVLYDEILYLEAAGNYVTFVLEGKRLLSRMTFTELLEVLPAGKFVRVHRSFIVAIAKIDKIERHQLGVQGHCVPVGASYLPQVQVL</sequence>
<dbReference type="GO" id="GO:0000156">
    <property type="term" value="F:phosphorelay response regulator activity"/>
    <property type="evidence" value="ECO:0007669"/>
    <property type="project" value="InterPro"/>
</dbReference>
<protein>
    <submittedName>
        <fullName evidence="4">Response regulator transcription factor</fullName>
    </submittedName>
</protein>
<dbReference type="EMBL" id="CP040896">
    <property type="protein sequence ID" value="QDA61613.1"/>
    <property type="molecule type" value="Genomic_DNA"/>
</dbReference>
<reference evidence="4 5" key="1">
    <citation type="submission" date="2019-06" db="EMBL/GenBank/DDBJ databases">
        <authorList>
            <person name="Srinivasan S."/>
        </authorList>
    </citation>
    <scope>NUCLEOTIDE SEQUENCE [LARGE SCALE GENOMIC DNA]</scope>
    <source>
        <strain evidence="4 5">17J68-5</strain>
    </source>
</reference>
<name>A0A5B8A4P8_9BACT</name>
<evidence type="ECO:0000313" key="4">
    <source>
        <dbReference type="EMBL" id="QDA61613.1"/>
    </source>
</evidence>
<evidence type="ECO:0000313" key="5">
    <source>
        <dbReference type="Proteomes" id="UP000305398"/>
    </source>
</evidence>
<keyword evidence="1" id="KW-0597">Phosphoprotein</keyword>
<dbReference type="OrthoDB" id="1646880at2"/>
<dbReference type="KEGG" id="hyj:FHG12_16580"/>
<feature type="domain" description="Response regulatory" evidence="2">
    <location>
        <begin position="2"/>
        <end position="113"/>
    </location>
</feature>
<dbReference type="PROSITE" id="PS50110">
    <property type="entry name" value="RESPONSE_REGULATORY"/>
    <property type="match status" value="1"/>
</dbReference>
<dbReference type="PANTHER" id="PTHR37299:SF1">
    <property type="entry name" value="STAGE 0 SPORULATION PROTEIN A HOMOLOG"/>
    <property type="match status" value="1"/>
</dbReference>
<organism evidence="4 5">
    <name type="scientific">Hymenobacter jejuensis</name>
    <dbReference type="NCBI Taxonomy" id="2502781"/>
    <lineage>
        <taxon>Bacteria</taxon>
        <taxon>Pseudomonadati</taxon>
        <taxon>Bacteroidota</taxon>
        <taxon>Cytophagia</taxon>
        <taxon>Cytophagales</taxon>
        <taxon>Hymenobacteraceae</taxon>
        <taxon>Hymenobacter</taxon>
    </lineage>
</organism>
<evidence type="ECO:0000256" key="1">
    <source>
        <dbReference type="PROSITE-ProRule" id="PRU00169"/>
    </source>
</evidence>
<dbReference type="Pfam" id="PF04397">
    <property type="entry name" value="LytTR"/>
    <property type="match status" value="1"/>
</dbReference>
<evidence type="ECO:0000259" key="3">
    <source>
        <dbReference type="PROSITE" id="PS50930"/>
    </source>
</evidence>
<dbReference type="Pfam" id="PF00072">
    <property type="entry name" value="Response_reg"/>
    <property type="match status" value="1"/>
</dbReference>
<dbReference type="SMART" id="SM00448">
    <property type="entry name" value="REC"/>
    <property type="match status" value="1"/>
</dbReference>
<accession>A0A5B8A4P8</accession>
<dbReference type="Proteomes" id="UP000305398">
    <property type="component" value="Chromosome"/>
</dbReference>
<dbReference type="InterPro" id="IPR001789">
    <property type="entry name" value="Sig_transdc_resp-reg_receiver"/>
</dbReference>
<evidence type="ECO:0000259" key="2">
    <source>
        <dbReference type="PROSITE" id="PS50110"/>
    </source>
</evidence>